<keyword evidence="1" id="KW-0472">Membrane</keyword>
<evidence type="ECO:0000256" key="1">
    <source>
        <dbReference type="SAM" id="Phobius"/>
    </source>
</evidence>
<feature type="non-terminal residue" evidence="2">
    <location>
        <position position="74"/>
    </location>
</feature>
<proteinExistence type="predicted"/>
<sequence length="74" mass="8578">SFERKFCVRYSLFWIFLTLELLYCALTVLQTEQNWTPKTAPHDSLMEHIINNINQLSCSFTTTFKVSATTVLAT</sequence>
<dbReference type="EMBL" id="HACG01050558">
    <property type="protein sequence ID" value="CEK97423.1"/>
    <property type="molecule type" value="Transcribed_RNA"/>
</dbReference>
<reference evidence="2" key="1">
    <citation type="submission" date="2014-12" db="EMBL/GenBank/DDBJ databases">
        <title>Insight into the proteome of Arion vulgaris.</title>
        <authorList>
            <person name="Aradska J."/>
            <person name="Bulat T."/>
            <person name="Smidak R."/>
            <person name="Sarate P."/>
            <person name="Gangsoo J."/>
            <person name="Sialana F."/>
            <person name="Bilban M."/>
            <person name="Lubec G."/>
        </authorList>
    </citation>
    <scope>NUCLEOTIDE SEQUENCE</scope>
    <source>
        <tissue evidence="2">Skin</tissue>
    </source>
</reference>
<dbReference type="AlphaFoldDB" id="A0A0B7BWU4"/>
<feature type="non-terminal residue" evidence="2">
    <location>
        <position position="1"/>
    </location>
</feature>
<evidence type="ECO:0000313" key="2">
    <source>
        <dbReference type="EMBL" id="CEK97423.1"/>
    </source>
</evidence>
<keyword evidence="1" id="KW-0812">Transmembrane</keyword>
<name>A0A0B7BWU4_9EUPU</name>
<accession>A0A0B7BWU4</accession>
<gene>
    <name evidence="2" type="primary">ORF215755</name>
</gene>
<keyword evidence="1" id="KW-1133">Transmembrane helix</keyword>
<feature type="transmembrane region" description="Helical" evidence="1">
    <location>
        <begin position="12"/>
        <end position="29"/>
    </location>
</feature>
<organism evidence="2">
    <name type="scientific">Arion vulgaris</name>
    <dbReference type="NCBI Taxonomy" id="1028688"/>
    <lineage>
        <taxon>Eukaryota</taxon>
        <taxon>Metazoa</taxon>
        <taxon>Spiralia</taxon>
        <taxon>Lophotrochozoa</taxon>
        <taxon>Mollusca</taxon>
        <taxon>Gastropoda</taxon>
        <taxon>Heterobranchia</taxon>
        <taxon>Euthyneura</taxon>
        <taxon>Panpulmonata</taxon>
        <taxon>Eupulmonata</taxon>
        <taxon>Stylommatophora</taxon>
        <taxon>Helicina</taxon>
        <taxon>Arionoidea</taxon>
        <taxon>Arionidae</taxon>
        <taxon>Arion</taxon>
    </lineage>
</organism>
<protein>
    <submittedName>
        <fullName evidence="2">Uncharacterized protein</fullName>
    </submittedName>
</protein>